<dbReference type="Pfam" id="PF03591">
    <property type="entry name" value="AzlC"/>
    <property type="match status" value="1"/>
</dbReference>
<dbReference type="RefSeq" id="WP_329506076.1">
    <property type="nucleotide sequence ID" value="NZ_BAAAYZ010000217.1"/>
</dbReference>
<proteinExistence type="predicted"/>
<evidence type="ECO:0000313" key="1">
    <source>
        <dbReference type="EMBL" id="MED7821833.1"/>
    </source>
</evidence>
<gene>
    <name evidence="1" type="ORF">VXC91_07505</name>
</gene>
<sequence length="99" mass="10565">MTAAVTPLAAVALTVLVVDFRHVFYAFSFPLHLVRHPPAKAYAVYAMIDEAYAVNASLPDRERSAPRLPALRPPARPVGSAAAWWASPVSTRPSAAAPS</sequence>
<keyword evidence="2" id="KW-1185">Reference proteome</keyword>
<name>A0ABU7FCQ2_9ACTN</name>
<reference evidence="1" key="1">
    <citation type="submission" date="2024-01" db="EMBL/GenBank/DDBJ databases">
        <title>First draft genome sequence data of TA4-1, the type strain of Gram-positive actinobacterium Streptomyces chiangmaiensis.</title>
        <authorList>
            <person name="Yasawong M."/>
            <person name="Nantapong N."/>
        </authorList>
    </citation>
    <scope>NUCLEOTIDE SEQUENCE</scope>
    <source>
        <strain evidence="1">TA4-1</strain>
    </source>
</reference>
<comment type="caution">
    <text evidence="1">The sequence shown here is derived from an EMBL/GenBank/DDBJ whole genome shotgun (WGS) entry which is preliminary data.</text>
</comment>
<dbReference type="EMBL" id="JAYWVC010000015">
    <property type="protein sequence ID" value="MED7821833.1"/>
    <property type="molecule type" value="Genomic_DNA"/>
</dbReference>
<evidence type="ECO:0000313" key="2">
    <source>
        <dbReference type="Proteomes" id="UP001333996"/>
    </source>
</evidence>
<dbReference type="Proteomes" id="UP001333996">
    <property type="component" value="Unassembled WGS sequence"/>
</dbReference>
<accession>A0ABU7FCQ2</accession>
<organism evidence="1 2">
    <name type="scientific">Streptomyces chiangmaiensis</name>
    <dbReference type="NCBI Taxonomy" id="766497"/>
    <lineage>
        <taxon>Bacteria</taxon>
        <taxon>Bacillati</taxon>
        <taxon>Actinomycetota</taxon>
        <taxon>Actinomycetes</taxon>
        <taxon>Kitasatosporales</taxon>
        <taxon>Streptomycetaceae</taxon>
        <taxon>Streptomyces</taxon>
    </lineage>
</organism>
<dbReference type="InterPro" id="IPR011606">
    <property type="entry name" value="Brnchd-chn_aa_trnsp_permease"/>
</dbReference>
<protein>
    <submittedName>
        <fullName evidence="1">AzlC family ABC transporter permease</fullName>
    </submittedName>
</protein>